<proteinExistence type="predicted"/>
<protein>
    <submittedName>
        <fullName evidence="1">Uncharacterized protein</fullName>
    </submittedName>
</protein>
<accession>A0A8S5SMC6</accession>
<sequence length="135" mass="15569">MEELIHIDNLCSRCGFFTSDTSVNGGYGCNHKDCDDGEYIYNGDIIDWYKAYRIVAIRLTKRNIKCNRRLAKKFLKKARFILDKHCEAFGIKFQGKCLASTCPLGYLANKNDIIRFGEDPELMAVDDWLVIENDE</sequence>
<dbReference type="EMBL" id="BK032629">
    <property type="protein sequence ID" value="DAF52118.1"/>
    <property type="molecule type" value="Genomic_DNA"/>
</dbReference>
<organism evidence="1">
    <name type="scientific">Myoviridae sp. ctPoO4</name>
    <dbReference type="NCBI Taxonomy" id="2827685"/>
    <lineage>
        <taxon>Viruses</taxon>
        <taxon>Duplodnaviria</taxon>
        <taxon>Heunggongvirae</taxon>
        <taxon>Uroviricota</taxon>
        <taxon>Caudoviricetes</taxon>
    </lineage>
</organism>
<name>A0A8S5SMC6_9CAUD</name>
<evidence type="ECO:0000313" key="1">
    <source>
        <dbReference type="EMBL" id="DAF52118.1"/>
    </source>
</evidence>
<reference evidence="1" key="1">
    <citation type="journal article" date="2021" name="Proc. Natl. Acad. Sci. U.S.A.">
        <title>A Catalog of Tens of Thousands of Viruses from Human Metagenomes Reveals Hidden Associations with Chronic Diseases.</title>
        <authorList>
            <person name="Tisza M.J."/>
            <person name="Buck C.B."/>
        </authorList>
    </citation>
    <scope>NUCLEOTIDE SEQUENCE</scope>
    <source>
        <strain evidence="1">CtPoO4</strain>
    </source>
</reference>